<organism evidence="1 2">
    <name type="scientific">Phytophthora infestans</name>
    <name type="common">Potato late blight agent</name>
    <name type="synonym">Botrytis infestans</name>
    <dbReference type="NCBI Taxonomy" id="4787"/>
    <lineage>
        <taxon>Eukaryota</taxon>
        <taxon>Sar</taxon>
        <taxon>Stramenopiles</taxon>
        <taxon>Oomycota</taxon>
        <taxon>Peronosporomycetes</taxon>
        <taxon>Peronosporales</taxon>
        <taxon>Peronosporaceae</taxon>
        <taxon>Phytophthora</taxon>
    </lineage>
</organism>
<protein>
    <recommendedName>
        <fullName evidence="3">C1q domain-containing protein</fullName>
    </recommendedName>
</protein>
<dbReference type="Gene3D" id="2.60.120.40">
    <property type="match status" value="1"/>
</dbReference>
<gene>
    <name evidence="1" type="ORF">GN244_ATG06340</name>
</gene>
<dbReference type="SUPFAM" id="SSF49842">
    <property type="entry name" value="TNF-like"/>
    <property type="match status" value="1"/>
</dbReference>
<dbReference type="InterPro" id="IPR008983">
    <property type="entry name" value="Tumour_necrosis_fac-like_dom"/>
</dbReference>
<accession>A0A833T0P0</accession>
<dbReference type="EMBL" id="WSZM01000124">
    <property type="protein sequence ID" value="KAF4041483.1"/>
    <property type="molecule type" value="Genomic_DNA"/>
</dbReference>
<evidence type="ECO:0000313" key="1">
    <source>
        <dbReference type="EMBL" id="KAF4041483.1"/>
    </source>
</evidence>
<reference evidence="1" key="1">
    <citation type="submission" date="2020-04" db="EMBL/GenBank/DDBJ databases">
        <title>Hybrid Assembly of Korean Phytophthora infestans isolates.</title>
        <authorList>
            <person name="Prokchorchik M."/>
            <person name="Lee Y."/>
            <person name="Seo J."/>
            <person name="Cho J.-H."/>
            <person name="Park Y.-E."/>
            <person name="Jang D.-C."/>
            <person name="Im J.-S."/>
            <person name="Choi J.-G."/>
            <person name="Park H.-J."/>
            <person name="Lee G.-B."/>
            <person name="Lee Y.-G."/>
            <person name="Hong S.-Y."/>
            <person name="Cho K."/>
            <person name="Sohn K.H."/>
        </authorList>
    </citation>
    <scope>NUCLEOTIDE SEQUENCE</scope>
    <source>
        <strain evidence="1">KR_1_A1</strain>
    </source>
</reference>
<proteinExistence type="predicted"/>
<dbReference type="Proteomes" id="UP000602510">
    <property type="component" value="Unassembled WGS sequence"/>
</dbReference>
<evidence type="ECO:0000313" key="2">
    <source>
        <dbReference type="Proteomes" id="UP000602510"/>
    </source>
</evidence>
<dbReference type="AlphaFoldDB" id="A0A833T0P0"/>
<comment type="caution">
    <text evidence="1">The sequence shown here is derived from an EMBL/GenBank/DDBJ whole genome shotgun (WGS) entry which is preliminary data.</text>
</comment>
<name>A0A833T0P0_PHYIN</name>
<evidence type="ECO:0008006" key="3">
    <source>
        <dbReference type="Google" id="ProtNLM"/>
    </source>
</evidence>
<keyword evidence="2" id="KW-1185">Reference proteome</keyword>
<sequence length="280" mass="31363">MQNVDVNGTTTFAATPSTSYRYSIQVKDDKLSVWIEDRTSKNQWYKGDLAKADYVTSANTISNASANDYARCFQDALDCDLNDVSGARRSLTSLQGDVMRLEFTVNIHVLRSMWVARYTFNLEPVSVERIDVLESKLRDQGEVLKSMVQRMQNLLHSQTPTHLQLKSTQRVANGSTLHWNKTVSDDFAVSDETGAITFCRPGIYYISAVVGCKSYDDGKKVHMMKNGKCIQASECGYMKSRFESIPLGYIERMDCNDVLSVTCTCDDMGTSSLSIVRLGN</sequence>